<keyword evidence="2" id="KW-1185">Reference proteome</keyword>
<sequence length="98" mass="11096">MQSAFRIRELLWCLVQRIRRVGVRVSLEESLVALHDEFIRLPEIREGYPGRIGFVEADARIIKRGHEPSKAVAVLRSHAAVVSDPFQPVENYSTVTVG</sequence>
<name>M0B390_9EURY</name>
<dbReference type="EMBL" id="AOIP01000031">
    <property type="protein sequence ID" value="ELZ04129.1"/>
    <property type="molecule type" value="Genomic_DNA"/>
</dbReference>
<protein>
    <submittedName>
        <fullName evidence="1">Uncharacterized protein</fullName>
    </submittedName>
</protein>
<reference evidence="1 2" key="1">
    <citation type="journal article" date="2014" name="PLoS Genet.">
        <title>Phylogenetically driven sequencing of extremely halophilic archaea reveals strategies for static and dynamic osmo-response.</title>
        <authorList>
            <person name="Becker E.A."/>
            <person name="Seitzer P.M."/>
            <person name="Tritt A."/>
            <person name="Larsen D."/>
            <person name="Krusor M."/>
            <person name="Yao A.I."/>
            <person name="Wu D."/>
            <person name="Madern D."/>
            <person name="Eisen J.A."/>
            <person name="Darling A.E."/>
            <person name="Facciotti M.T."/>
        </authorList>
    </citation>
    <scope>NUCLEOTIDE SEQUENCE [LARGE SCALE GENOMIC DNA]</scope>
    <source>
        <strain evidence="1 2">DSM 13077</strain>
    </source>
</reference>
<organism evidence="1 2">
    <name type="scientific">Natrialba aegyptia DSM 13077</name>
    <dbReference type="NCBI Taxonomy" id="1227491"/>
    <lineage>
        <taxon>Archaea</taxon>
        <taxon>Methanobacteriati</taxon>
        <taxon>Methanobacteriota</taxon>
        <taxon>Stenosarchaea group</taxon>
        <taxon>Halobacteria</taxon>
        <taxon>Halobacteriales</taxon>
        <taxon>Natrialbaceae</taxon>
        <taxon>Natrialba</taxon>
    </lineage>
</organism>
<evidence type="ECO:0000313" key="1">
    <source>
        <dbReference type="EMBL" id="ELZ04129.1"/>
    </source>
</evidence>
<comment type="caution">
    <text evidence="1">The sequence shown here is derived from an EMBL/GenBank/DDBJ whole genome shotgun (WGS) entry which is preliminary data.</text>
</comment>
<evidence type="ECO:0000313" key="2">
    <source>
        <dbReference type="Proteomes" id="UP000011591"/>
    </source>
</evidence>
<dbReference type="Proteomes" id="UP000011591">
    <property type="component" value="Unassembled WGS sequence"/>
</dbReference>
<proteinExistence type="predicted"/>
<accession>M0B390</accession>
<dbReference type="AlphaFoldDB" id="M0B390"/>
<gene>
    <name evidence="1" type="ORF">C480_11471</name>
</gene>